<feature type="signal peptide" evidence="1">
    <location>
        <begin position="1"/>
        <end position="18"/>
    </location>
</feature>
<gene>
    <name evidence="3" type="ORF">H0H81_004022</name>
</gene>
<evidence type="ECO:0000259" key="2">
    <source>
        <dbReference type="Pfam" id="PF05922"/>
    </source>
</evidence>
<feature type="domain" description="Inhibitor I9" evidence="2">
    <location>
        <begin position="57"/>
        <end position="99"/>
    </location>
</feature>
<organism evidence="3 4">
    <name type="scientific">Sphagnurus paluster</name>
    <dbReference type="NCBI Taxonomy" id="117069"/>
    <lineage>
        <taxon>Eukaryota</taxon>
        <taxon>Fungi</taxon>
        <taxon>Dikarya</taxon>
        <taxon>Basidiomycota</taxon>
        <taxon>Agaricomycotina</taxon>
        <taxon>Agaricomycetes</taxon>
        <taxon>Agaricomycetidae</taxon>
        <taxon>Agaricales</taxon>
        <taxon>Tricholomatineae</taxon>
        <taxon>Lyophyllaceae</taxon>
        <taxon>Sphagnurus</taxon>
    </lineage>
</organism>
<dbReference type="OrthoDB" id="19448at2759"/>
<accession>A0A9P7KK40</accession>
<dbReference type="Proteomes" id="UP000717328">
    <property type="component" value="Unassembled WGS sequence"/>
</dbReference>
<dbReference type="AlphaFoldDB" id="A0A9P7KK40"/>
<keyword evidence="4" id="KW-1185">Reference proteome</keyword>
<reference evidence="3" key="2">
    <citation type="submission" date="2021-10" db="EMBL/GenBank/DDBJ databases">
        <title>Phylogenomics reveals ancestral predisposition of the termite-cultivated fungus Termitomyces towards a domesticated lifestyle.</title>
        <authorList>
            <person name="Auxier B."/>
            <person name="Grum-Grzhimaylo A."/>
            <person name="Cardenas M.E."/>
            <person name="Lodge J.D."/>
            <person name="Laessoe T."/>
            <person name="Pedersen O."/>
            <person name="Smith M.E."/>
            <person name="Kuyper T.W."/>
            <person name="Franco-Molano E.A."/>
            <person name="Baroni T.J."/>
            <person name="Aanen D.K."/>
        </authorList>
    </citation>
    <scope>NUCLEOTIDE SEQUENCE</scope>
    <source>
        <strain evidence="3">D49</strain>
    </source>
</reference>
<comment type="caution">
    <text evidence="3">The sequence shown here is derived from an EMBL/GenBank/DDBJ whole genome shotgun (WGS) entry which is preliminary data.</text>
</comment>
<proteinExistence type="predicted"/>
<dbReference type="InterPro" id="IPR010259">
    <property type="entry name" value="S8pro/Inhibitor_I9"/>
</dbReference>
<sequence>MRFLTTLLALFLAVPTLSAPSPLLDVEQSAGPAVHGRYIVKLKNGASKAKIFKQLRNSNVTHDWNVIHGFAGQLDEDAVDVLRASPDVDYIAQDAIMHTLELATHFANFVHKYNTTGGKGVDIYIVGAQPSLSRR</sequence>
<dbReference type="Gene3D" id="3.30.70.80">
    <property type="entry name" value="Peptidase S8 propeptide/proteinase inhibitor I9"/>
    <property type="match status" value="1"/>
</dbReference>
<protein>
    <recommendedName>
        <fullName evidence="2">Inhibitor I9 domain-containing protein</fullName>
    </recommendedName>
</protein>
<evidence type="ECO:0000313" key="3">
    <source>
        <dbReference type="EMBL" id="KAG5652709.1"/>
    </source>
</evidence>
<dbReference type="SUPFAM" id="SSF54897">
    <property type="entry name" value="Protease propeptides/inhibitors"/>
    <property type="match status" value="1"/>
</dbReference>
<reference evidence="3" key="1">
    <citation type="submission" date="2021-02" db="EMBL/GenBank/DDBJ databases">
        <authorList>
            <person name="Nieuwenhuis M."/>
            <person name="Van De Peppel L.J.J."/>
        </authorList>
    </citation>
    <scope>NUCLEOTIDE SEQUENCE</scope>
    <source>
        <strain evidence="3">D49</strain>
    </source>
</reference>
<name>A0A9P7KK40_9AGAR</name>
<evidence type="ECO:0000313" key="4">
    <source>
        <dbReference type="Proteomes" id="UP000717328"/>
    </source>
</evidence>
<evidence type="ECO:0000256" key="1">
    <source>
        <dbReference type="SAM" id="SignalP"/>
    </source>
</evidence>
<keyword evidence="1" id="KW-0732">Signal</keyword>
<feature type="chain" id="PRO_5040151393" description="Inhibitor I9 domain-containing protein" evidence="1">
    <location>
        <begin position="19"/>
        <end position="135"/>
    </location>
</feature>
<dbReference type="InterPro" id="IPR037045">
    <property type="entry name" value="S8pro/Inhibitor_I9_sf"/>
</dbReference>
<dbReference type="EMBL" id="JABCKI010000104">
    <property type="protein sequence ID" value="KAG5652709.1"/>
    <property type="molecule type" value="Genomic_DNA"/>
</dbReference>
<dbReference type="Pfam" id="PF05922">
    <property type="entry name" value="Inhibitor_I9"/>
    <property type="match status" value="1"/>
</dbReference>